<dbReference type="GO" id="GO:0071555">
    <property type="term" value="P:cell wall organization"/>
    <property type="evidence" value="ECO:0007669"/>
    <property type="project" value="UniProtKB-KW"/>
</dbReference>
<gene>
    <name evidence="6" type="primary">rodA</name>
    <name evidence="7" type="ORF">CALK_0477</name>
</gene>
<reference evidence="7 8" key="1">
    <citation type="journal article" date="2013" name="Environ. Microbiol.">
        <title>Genome analysis of Chitinivibrio alkaliphilus gen. nov., sp. nov., a novel extremely haloalkaliphilic anaerobic chitinolytic bacterium from the candidate phylum Termite Group 3.</title>
        <authorList>
            <person name="Sorokin D.Y."/>
            <person name="Gumerov V.M."/>
            <person name="Rakitin A.L."/>
            <person name="Beletsky A.V."/>
            <person name="Damste J.S."/>
            <person name="Muyzer G."/>
            <person name="Mardanov A.V."/>
            <person name="Ravin N.V."/>
        </authorList>
    </citation>
    <scope>NUCLEOTIDE SEQUENCE [LARGE SCALE GENOMIC DNA]</scope>
    <source>
        <strain evidence="7 8">ACht1</strain>
    </source>
</reference>
<dbReference type="OrthoDB" id="9812661at2"/>
<dbReference type="EMBL" id="ASJR01000003">
    <property type="protein sequence ID" value="ERP38987.1"/>
    <property type="molecule type" value="Genomic_DNA"/>
</dbReference>
<keyword evidence="6" id="KW-0328">Glycosyltransferase</keyword>
<dbReference type="eggNOG" id="COG0772">
    <property type="taxonomic scope" value="Bacteria"/>
</dbReference>
<keyword evidence="3 6" id="KW-0133">Cell shape</keyword>
<keyword evidence="6" id="KW-0808">Transferase</keyword>
<dbReference type="GO" id="GO:0009252">
    <property type="term" value="P:peptidoglycan biosynthetic process"/>
    <property type="evidence" value="ECO:0007669"/>
    <property type="project" value="UniProtKB-UniRule"/>
</dbReference>
<feature type="transmembrane region" description="Helical" evidence="6">
    <location>
        <begin position="326"/>
        <end position="347"/>
    </location>
</feature>
<dbReference type="GO" id="GO:0005886">
    <property type="term" value="C:plasma membrane"/>
    <property type="evidence" value="ECO:0007669"/>
    <property type="project" value="UniProtKB-SubCell"/>
</dbReference>
<dbReference type="PANTHER" id="PTHR30474:SF1">
    <property type="entry name" value="PEPTIDOGLYCAN GLYCOSYLTRANSFERASE MRDB"/>
    <property type="match status" value="1"/>
</dbReference>
<organism evidence="7 8">
    <name type="scientific">Chitinivibrio alkaliphilus ACht1</name>
    <dbReference type="NCBI Taxonomy" id="1313304"/>
    <lineage>
        <taxon>Bacteria</taxon>
        <taxon>Pseudomonadati</taxon>
        <taxon>Fibrobacterota</taxon>
        <taxon>Chitinivibrionia</taxon>
        <taxon>Chitinivibrionales</taxon>
        <taxon>Chitinivibrionaceae</taxon>
        <taxon>Chitinivibrio</taxon>
    </lineage>
</organism>
<dbReference type="NCBIfam" id="NF037961">
    <property type="entry name" value="RodA_shape"/>
    <property type="match status" value="1"/>
</dbReference>
<keyword evidence="6" id="KW-0961">Cell wall biogenesis/degradation</keyword>
<dbReference type="Proteomes" id="UP000017148">
    <property type="component" value="Unassembled WGS sequence"/>
</dbReference>
<feature type="transmembrane region" description="Helical" evidence="6">
    <location>
        <begin position="128"/>
        <end position="147"/>
    </location>
</feature>
<comment type="pathway">
    <text evidence="6">Cell wall biogenesis; peptidoglycan biosynthesis.</text>
</comment>
<feature type="transmembrane region" description="Helical" evidence="6">
    <location>
        <begin position="206"/>
        <end position="225"/>
    </location>
</feature>
<dbReference type="AlphaFoldDB" id="U7DAD0"/>
<dbReference type="InterPro" id="IPR001182">
    <property type="entry name" value="FtsW/RodA"/>
</dbReference>
<dbReference type="GO" id="GO:0008955">
    <property type="term" value="F:peptidoglycan glycosyltransferase activity"/>
    <property type="evidence" value="ECO:0007669"/>
    <property type="project" value="UniProtKB-UniRule"/>
</dbReference>
<protein>
    <recommendedName>
        <fullName evidence="6">Peptidoglycan glycosyltransferase RodA</fullName>
        <shortName evidence="6">PGT</shortName>
        <ecNumber evidence="6">2.4.99.28</ecNumber>
    </recommendedName>
    <alternativeName>
        <fullName evidence="6">Cell elongation protein RodA</fullName>
    </alternativeName>
    <alternativeName>
        <fullName evidence="6">Cell wall polymerase</fullName>
    </alternativeName>
    <alternativeName>
        <fullName evidence="6">Peptidoglycan polymerase</fullName>
        <shortName evidence="6">PG polymerase</shortName>
    </alternativeName>
</protein>
<evidence type="ECO:0000313" key="8">
    <source>
        <dbReference type="Proteomes" id="UP000017148"/>
    </source>
</evidence>
<keyword evidence="5 6" id="KW-0472">Membrane</keyword>
<dbReference type="PANTHER" id="PTHR30474">
    <property type="entry name" value="CELL CYCLE PROTEIN"/>
    <property type="match status" value="1"/>
</dbReference>
<dbReference type="UniPathway" id="UPA00219"/>
<evidence type="ECO:0000256" key="4">
    <source>
        <dbReference type="ARBA" id="ARBA00022989"/>
    </source>
</evidence>
<evidence type="ECO:0000256" key="3">
    <source>
        <dbReference type="ARBA" id="ARBA00022960"/>
    </source>
</evidence>
<accession>U7DAD0</accession>
<dbReference type="STRING" id="1313304.CALK_0477"/>
<comment type="subcellular location">
    <subcellularLocation>
        <location evidence="6">Cell membrane</location>
        <topology evidence="6">Multi-pass membrane protein</topology>
    </subcellularLocation>
    <subcellularLocation>
        <location evidence="1">Membrane</location>
        <topology evidence="1">Multi-pass membrane protein</topology>
    </subcellularLocation>
</comment>
<feature type="transmembrane region" description="Helical" evidence="6">
    <location>
        <begin position="177"/>
        <end position="200"/>
    </location>
</feature>
<dbReference type="GO" id="GO:0051301">
    <property type="term" value="P:cell division"/>
    <property type="evidence" value="ECO:0007669"/>
    <property type="project" value="InterPro"/>
</dbReference>
<dbReference type="GO" id="GO:0015648">
    <property type="term" value="F:lipid-linked peptidoglycan transporter activity"/>
    <property type="evidence" value="ECO:0007669"/>
    <property type="project" value="TreeGrafter"/>
</dbReference>
<evidence type="ECO:0000256" key="2">
    <source>
        <dbReference type="ARBA" id="ARBA00022692"/>
    </source>
</evidence>
<keyword evidence="8" id="KW-1185">Reference proteome</keyword>
<dbReference type="InterPro" id="IPR011923">
    <property type="entry name" value="RodA/MrdB"/>
</dbReference>
<keyword evidence="6" id="KW-0573">Peptidoglycan synthesis</keyword>
<feature type="transmembrane region" description="Helical" evidence="6">
    <location>
        <begin position="69"/>
        <end position="88"/>
    </location>
</feature>
<keyword evidence="4 6" id="KW-1133">Transmembrane helix</keyword>
<feature type="transmembrane region" description="Helical" evidence="6">
    <location>
        <begin position="232"/>
        <end position="253"/>
    </location>
</feature>
<dbReference type="PATRIC" id="fig|1313304.3.peg.459"/>
<proteinExistence type="inferred from homology"/>
<dbReference type="Pfam" id="PF01098">
    <property type="entry name" value="FTSW_RODA_SPOVE"/>
    <property type="match status" value="2"/>
</dbReference>
<evidence type="ECO:0000256" key="5">
    <source>
        <dbReference type="ARBA" id="ARBA00023136"/>
    </source>
</evidence>
<keyword evidence="2 6" id="KW-0812">Transmembrane</keyword>
<comment type="caution">
    <text evidence="7">The sequence shown here is derived from an EMBL/GenBank/DDBJ whole genome shotgun (WGS) entry which is preliminary data.</text>
</comment>
<feature type="transmembrane region" description="Helical" evidence="6">
    <location>
        <begin position="153"/>
        <end position="170"/>
    </location>
</feature>
<dbReference type="GO" id="GO:0032153">
    <property type="term" value="C:cell division site"/>
    <property type="evidence" value="ECO:0007669"/>
    <property type="project" value="TreeGrafter"/>
</dbReference>
<comment type="function">
    <text evidence="6">Peptidoglycan polymerase that is essential for cell wall elongation.</text>
</comment>
<dbReference type="EC" id="2.4.99.28" evidence="6"/>
<dbReference type="NCBIfam" id="TIGR02210">
    <property type="entry name" value="rodA_shape"/>
    <property type="match status" value="1"/>
</dbReference>
<dbReference type="RefSeq" id="WP_022636015.1">
    <property type="nucleotide sequence ID" value="NZ_ASJR01000003.1"/>
</dbReference>
<feature type="transmembrane region" description="Helical" evidence="6">
    <location>
        <begin position="359"/>
        <end position="380"/>
    </location>
</feature>
<comment type="similarity">
    <text evidence="6">Belongs to the SEDS family. MrdB/RodA subfamily.</text>
</comment>
<name>U7DAD0_9BACT</name>
<sequence length="420" mass="46658">MKSYFLTGKFDVFLFIIALILWTIGLALVYSSASFHVFNQQILWGIMGILLILITVSIPTAFFYKSAHLFYVVTILLLITILFSGEAAMGAARWLVFGGLRIQPSEFAKIGLLLMLSRYLTKRDVSLYRLRTMIVPAIIITIPFVLVMQQPDLGTALIFLSISLPMFYWAGMSLGEIFYLITPCISLVLSAIPLILSFYADGDTHFSLWASIPWGIFVFIHLLSFRILRPPLKIMILSFSLSLIAATMTNLVWNNVLQDYQKMRVVSFINPQADPRGAGYQVIQSMIALGSGQEYGKGFLQGSQVNLQYLPEAHTDFIFAVLGEQFGLVGSALVLILYLLLIIRALSSTRNIRNRFANILLVGAASMTAFHVIINIAMVVGMMPVTGLPLPFLSYGGSFTLTMALLVGLIMNARGDRANY</sequence>
<feature type="transmembrane region" description="Helical" evidence="6">
    <location>
        <begin position="42"/>
        <end position="62"/>
    </location>
</feature>
<feature type="transmembrane region" description="Helical" evidence="6">
    <location>
        <begin position="12"/>
        <end position="30"/>
    </location>
</feature>
<evidence type="ECO:0000313" key="7">
    <source>
        <dbReference type="EMBL" id="ERP38987.1"/>
    </source>
</evidence>
<dbReference type="GO" id="GO:0008360">
    <property type="term" value="P:regulation of cell shape"/>
    <property type="evidence" value="ECO:0007669"/>
    <property type="project" value="UniProtKB-KW"/>
</dbReference>
<comment type="catalytic activity">
    <reaction evidence="6">
        <text>[GlcNAc-(1-&gt;4)-Mur2Ac(oyl-L-Ala-gamma-D-Glu-L-Lys-D-Ala-D-Ala)](n)-di-trans,octa-cis-undecaprenyl diphosphate + beta-D-GlcNAc-(1-&gt;4)-Mur2Ac(oyl-L-Ala-gamma-D-Glu-L-Lys-D-Ala-D-Ala)-di-trans,octa-cis-undecaprenyl diphosphate = [GlcNAc-(1-&gt;4)-Mur2Ac(oyl-L-Ala-gamma-D-Glu-L-Lys-D-Ala-D-Ala)](n+1)-di-trans,octa-cis-undecaprenyl diphosphate + di-trans,octa-cis-undecaprenyl diphosphate + H(+)</text>
        <dbReference type="Rhea" id="RHEA:23708"/>
        <dbReference type="Rhea" id="RHEA-COMP:9602"/>
        <dbReference type="Rhea" id="RHEA-COMP:9603"/>
        <dbReference type="ChEBI" id="CHEBI:15378"/>
        <dbReference type="ChEBI" id="CHEBI:58405"/>
        <dbReference type="ChEBI" id="CHEBI:60033"/>
        <dbReference type="ChEBI" id="CHEBI:78435"/>
        <dbReference type="EC" id="2.4.99.28"/>
    </reaction>
</comment>
<evidence type="ECO:0000256" key="6">
    <source>
        <dbReference type="HAMAP-Rule" id="MF_02079"/>
    </source>
</evidence>
<keyword evidence="6" id="KW-1003">Cell membrane</keyword>
<evidence type="ECO:0000256" key="1">
    <source>
        <dbReference type="ARBA" id="ARBA00004141"/>
    </source>
</evidence>
<dbReference type="HAMAP" id="MF_02079">
    <property type="entry name" value="PGT_RodA"/>
    <property type="match status" value="1"/>
</dbReference>
<feature type="transmembrane region" description="Helical" evidence="6">
    <location>
        <begin position="392"/>
        <end position="411"/>
    </location>
</feature>